<reference evidence="2 3" key="1">
    <citation type="journal article" date="2013" name="Genome Announc.">
        <title>Draft genome sequences for three mercury-methylating, sulfate-reducing bacteria.</title>
        <authorList>
            <person name="Brown S.D."/>
            <person name="Hurt R.A.Jr."/>
            <person name="Gilmour C.C."/>
            <person name="Elias D.A."/>
        </authorList>
    </citation>
    <scope>NUCLEOTIDE SEQUENCE [LARGE SCALE GENOMIC DNA]</scope>
    <source>
        <strain evidence="2 3">DSM 2059</strain>
    </source>
</reference>
<dbReference type="STRING" id="897.B2D07_07850"/>
<keyword evidence="1" id="KW-1133">Transmembrane helix</keyword>
<dbReference type="OrthoDB" id="9779692at2"/>
<evidence type="ECO:0000256" key="1">
    <source>
        <dbReference type="SAM" id="Phobius"/>
    </source>
</evidence>
<dbReference type="eggNOG" id="ENOG5030F9Z">
    <property type="taxonomic scope" value="Bacteria"/>
</dbReference>
<gene>
    <name evidence="2" type="ORF">dsmv_1550</name>
</gene>
<name>S7TZP4_DESML</name>
<sequence length="228" mass="25894">MIANKKLFFKGFLLLAAFLVVLFAMFMPLFNEGNALNYMDNLYNSISKGSAYYIPGLQEENKAYRNTPVQATLALAGKRQAEETALLFEKSGATVTQTDTGIAVNGDLGAILANCLADSDIMFHNQGAQLREKYGYGERQALFNWWTALNKMDMALKKQEMFKEAKFAGDVNQRAVECAYNFYEITPQKITDKIGIVIFSLVFYVIYTLWFGFSIMFMFEGWGMRLEH</sequence>
<dbReference type="PATRIC" id="fig|1121405.3.peg.984"/>
<keyword evidence="3" id="KW-1185">Reference proteome</keyword>
<proteinExistence type="predicted"/>
<dbReference type="EMBL" id="ATHJ01000064">
    <property type="protein sequence ID" value="EPR42562.1"/>
    <property type="molecule type" value="Genomic_DNA"/>
</dbReference>
<dbReference type="AlphaFoldDB" id="S7TZP4"/>
<organism evidence="2 3">
    <name type="scientific">Desulfococcus multivorans DSM 2059</name>
    <dbReference type="NCBI Taxonomy" id="1121405"/>
    <lineage>
        <taxon>Bacteria</taxon>
        <taxon>Pseudomonadati</taxon>
        <taxon>Thermodesulfobacteriota</taxon>
        <taxon>Desulfobacteria</taxon>
        <taxon>Desulfobacterales</taxon>
        <taxon>Desulfococcaceae</taxon>
        <taxon>Desulfococcus</taxon>
    </lineage>
</organism>
<comment type="caution">
    <text evidence="2">The sequence shown here is derived from an EMBL/GenBank/DDBJ whole genome shotgun (WGS) entry which is preliminary data.</text>
</comment>
<evidence type="ECO:0000313" key="3">
    <source>
        <dbReference type="Proteomes" id="UP000014977"/>
    </source>
</evidence>
<accession>S7TZP4</accession>
<dbReference type="RefSeq" id="WP_020875934.1">
    <property type="nucleotide sequence ID" value="NZ_ATHJ01000064.1"/>
</dbReference>
<protein>
    <submittedName>
        <fullName evidence="2">Uncharacterized protein</fullName>
    </submittedName>
</protein>
<evidence type="ECO:0000313" key="2">
    <source>
        <dbReference type="EMBL" id="EPR42562.1"/>
    </source>
</evidence>
<keyword evidence="1" id="KW-0472">Membrane</keyword>
<keyword evidence="1" id="KW-0812">Transmembrane</keyword>
<dbReference type="Proteomes" id="UP000014977">
    <property type="component" value="Unassembled WGS sequence"/>
</dbReference>
<feature type="transmembrane region" description="Helical" evidence="1">
    <location>
        <begin position="194"/>
        <end position="219"/>
    </location>
</feature>